<organism evidence="14">
    <name type="scientific">marine metagenome</name>
    <dbReference type="NCBI Taxonomy" id="408172"/>
    <lineage>
        <taxon>unclassified sequences</taxon>
        <taxon>metagenomes</taxon>
        <taxon>ecological metagenomes</taxon>
    </lineage>
</organism>
<dbReference type="CDD" id="cd00859">
    <property type="entry name" value="HisRS_anticodon"/>
    <property type="match status" value="1"/>
</dbReference>
<comment type="subcellular location">
    <subcellularLocation>
        <location evidence="1">Cytoplasm</location>
    </subcellularLocation>
</comment>
<evidence type="ECO:0000259" key="13">
    <source>
        <dbReference type="PROSITE" id="PS50862"/>
    </source>
</evidence>
<dbReference type="InterPro" id="IPR006195">
    <property type="entry name" value="aa-tRNA-synth_II"/>
</dbReference>
<name>A0A381SRB3_9ZZZZ</name>
<reference evidence="14" key="1">
    <citation type="submission" date="2018-05" db="EMBL/GenBank/DDBJ databases">
        <authorList>
            <person name="Lanie J.A."/>
            <person name="Ng W.-L."/>
            <person name="Kazmierczak K.M."/>
            <person name="Andrzejewski T.M."/>
            <person name="Davidsen T.M."/>
            <person name="Wayne K.J."/>
            <person name="Tettelin H."/>
            <person name="Glass J.I."/>
            <person name="Rusch D."/>
            <person name="Podicherti R."/>
            <person name="Tsui H.-C.T."/>
            <person name="Winkler M.E."/>
        </authorList>
    </citation>
    <scope>NUCLEOTIDE SEQUENCE</scope>
</reference>
<dbReference type="EMBL" id="UINC01003386">
    <property type="protein sequence ID" value="SVA05878.1"/>
    <property type="molecule type" value="Genomic_DNA"/>
</dbReference>
<accession>A0A381SRB3</accession>
<dbReference type="Gene3D" id="3.30.930.10">
    <property type="entry name" value="Bira Bifunctional Protein, Domain 2"/>
    <property type="match status" value="1"/>
</dbReference>
<keyword evidence="7" id="KW-0547">Nucleotide-binding</keyword>
<evidence type="ECO:0000256" key="6">
    <source>
        <dbReference type="ARBA" id="ARBA00022598"/>
    </source>
</evidence>
<keyword evidence="10" id="KW-0030">Aminoacyl-tRNA synthetase</keyword>
<dbReference type="InterPro" id="IPR045864">
    <property type="entry name" value="aa-tRNA-synth_II/BPL/LPL"/>
</dbReference>
<keyword evidence="5" id="KW-0963">Cytoplasm</keyword>
<dbReference type="SUPFAM" id="SSF52954">
    <property type="entry name" value="Class II aaRS ABD-related"/>
    <property type="match status" value="1"/>
</dbReference>
<dbReference type="GO" id="GO:0004821">
    <property type="term" value="F:histidine-tRNA ligase activity"/>
    <property type="evidence" value="ECO:0007669"/>
    <property type="project" value="UniProtKB-EC"/>
</dbReference>
<evidence type="ECO:0000256" key="12">
    <source>
        <dbReference type="ARBA" id="ARBA00047639"/>
    </source>
</evidence>
<dbReference type="InterPro" id="IPR036621">
    <property type="entry name" value="Anticodon-bd_dom_sf"/>
</dbReference>
<dbReference type="FunFam" id="3.30.930.10:FF:000005">
    <property type="entry name" value="Histidine--tRNA ligase"/>
    <property type="match status" value="1"/>
</dbReference>
<evidence type="ECO:0000256" key="5">
    <source>
        <dbReference type="ARBA" id="ARBA00022490"/>
    </source>
</evidence>
<sequence length="422" mass="48492">MKLQSIRGVKDILPNEIWKWQWVEFIAHKIFPRYGFKEIRIPIFEDTRLFSRSIGETTDIVEKEMYTFEDRGGDSITLRPEGTASVVRAYIEHKMYAPPSVTKMFYIGPMFRYERPQAGRLRQFYQIGVEAMGSPSPTVDVEVMTMLIEFFHELGIEDSKLQINSLGNHSCRPQYRKFLKLEIKKYLNQLCKNCINRYEKNPLRVLDCKVEQCKEVAKNLPKMIDHLDKTSEEHFKEVQKLLDIANTPYTINTNLVRGLDYYNMTTFEVTSENLGSQNAICGGGRYDTLVEELSGPSTPCFGFALGMERLVSLIPFKEGANPNNNSDIFLICLGETAKIPGFQAAHELRLAGFKVERDYEMASMKSQMRKANKSNCRFTLIIGESEVDSGKYVLKNMENSEQHKIDSKSLTSEIEKRAKLKG</sequence>
<evidence type="ECO:0000256" key="3">
    <source>
        <dbReference type="ARBA" id="ARBA00011738"/>
    </source>
</evidence>
<dbReference type="InterPro" id="IPR004516">
    <property type="entry name" value="HisRS/HisZ"/>
</dbReference>
<dbReference type="SUPFAM" id="SSF55681">
    <property type="entry name" value="Class II aaRS and biotin synthetases"/>
    <property type="match status" value="1"/>
</dbReference>
<dbReference type="PIRSF" id="PIRSF001549">
    <property type="entry name" value="His-tRNA_synth"/>
    <property type="match status" value="1"/>
</dbReference>
<dbReference type="InterPro" id="IPR004154">
    <property type="entry name" value="Anticodon-bd"/>
</dbReference>
<protein>
    <recommendedName>
        <fullName evidence="4">histidine--tRNA ligase</fullName>
        <ecNumber evidence="4">6.1.1.21</ecNumber>
    </recommendedName>
    <alternativeName>
        <fullName evidence="11">Histidyl-tRNA synthetase</fullName>
    </alternativeName>
</protein>
<dbReference type="GO" id="GO:0005524">
    <property type="term" value="F:ATP binding"/>
    <property type="evidence" value="ECO:0007669"/>
    <property type="project" value="UniProtKB-KW"/>
</dbReference>
<evidence type="ECO:0000256" key="7">
    <source>
        <dbReference type="ARBA" id="ARBA00022741"/>
    </source>
</evidence>
<evidence type="ECO:0000256" key="1">
    <source>
        <dbReference type="ARBA" id="ARBA00004496"/>
    </source>
</evidence>
<dbReference type="InterPro" id="IPR033656">
    <property type="entry name" value="HisRS_anticodon"/>
</dbReference>
<feature type="domain" description="Aminoacyl-transfer RNA synthetases class-II family profile" evidence="13">
    <location>
        <begin position="29"/>
        <end position="322"/>
    </location>
</feature>
<dbReference type="InterPro" id="IPR015807">
    <property type="entry name" value="His-tRNA-ligase"/>
</dbReference>
<evidence type="ECO:0000256" key="4">
    <source>
        <dbReference type="ARBA" id="ARBA00012815"/>
    </source>
</evidence>
<evidence type="ECO:0000256" key="8">
    <source>
        <dbReference type="ARBA" id="ARBA00022840"/>
    </source>
</evidence>
<keyword evidence="6" id="KW-0436">Ligase</keyword>
<comment type="catalytic activity">
    <reaction evidence="12">
        <text>tRNA(His) + L-histidine + ATP = L-histidyl-tRNA(His) + AMP + diphosphate + H(+)</text>
        <dbReference type="Rhea" id="RHEA:17313"/>
        <dbReference type="Rhea" id="RHEA-COMP:9665"/>
        <dbReference type="Rhea" id="RHEA-COMP:9689"/>
        <dbReference type="ChEBI" id="CHEBI:15378"/>
        <dbReference type="ChEBI" id="CHEBI:30616"/>
        <dbReference type="ChEBI" id="CHEBI:33019"/>
        <dbReference type="ChEBI" id="CHEBI:57595"/>
        <dbReference type="ChEBI" id="CHEBI:78442"/>
        <dbReference type="ChEBI" id="CHEBI:78527"/>
        <dbReference type="ChEBI" id="CHEBI:456215"/>
        <dbReference type="EC" id="6.1.1.21"/>
    </reaction>
</comment>
<keyword evidence="9" id="KW-0648">Protein biosynthesis</keyword>
<dbReference type="EC" id="6.1.1.21" evidence="4"/>
<dbReference type="GO" id="GO:0006427">
    <property type="term" value="P:histidyl-tRNA aminoacylation"/>
    <property type="evidence" value="ECO:0007669"/>
    <property type="project" value="InterPro"/>
</dbReference>
<dbReference type="Pfam" id="PF13393">
    <property type="entry name" value="tRNA-synt_His"/>
    <property type="match status" value="1"/>
</dbReference>
<evidence type="ECO:0000313" key="14">
    <source>
        <dbReference type="EMBL" id="SVA05878.1"/>
    </source>
</evidence>
<dbReference type="InterPro" id="IPR041715">
    <property type="entry name" value="HisRS-like_core"/>
</dbReference>
<dbReference type="GO" id="GO:0005737">
    <property type="term" value="C:cytoplasm"/>
    <property type="evidence" value="ECO:0007669"/>
    <property type="project" value="UniProtKB-SubCell"/>
</dbReference>
<dbReference type="NCBIfam" id="TIGR00442">
    <property type="entry name" value="hisS"/>
    <property type="match status" value="1"/>
</dbReference>
<dbReference type="Pfam" id="PF03129">
    <property type="entry name" value="HGTP_anticodon"/>
    <property type="match status" value="1"/>
</dbReference>
<evidence type="ECO:0000256" key="10">
    <source>
        <dbReference type="ARBA" id="ARBA00023146"/>
    </source>
</evidence>
<dbReference type="Gene3D" id="3.40.50.800">
    <property type="entry name" value="Anticodon-binding domain"/>
    <property type="match status" value="1"/>
</dbReference>
<dbReference type="PANTHER" id="PTHR43707:SF1">
    <property type="entry name" value="HISTIDINE--TRNA LIGASE, MITOCHONDRIAL-RELATED"/>
    <property type="match status" value="1"/>
</dbReference>
<dbReference type="HAMAP" id="MF_00127">
    <property type="entry name" value="His_tRNA_synth"/>
    <property type="match status" value="1"/>
</dbReference>
<evidence type="ECO:0000256" key="2">
    <source>
        <dbReference type="ARBA" id="ARBA00008226"/>
    </source>
</evidence>
<evidence type="ECO:0000256" key="11">
    <source>
        <dbReference type="ARBA" id="ARBA00030619"/>
    </source>
</evidence>
<dbReference type="PROSITE" id="PS50862">
    <property type="entry name" value="AA_TRNA_LIGASE_II"/>
    <property type="match status" value="1"/>
</dbReference>
<comment type="subunit">
    <text evidence="3">Homodimer.</text>
</comment>
<dbReference type="CDD" id="cd00773">
    <property type="entry name" value="HisRS-like_core"/>
    <property type="match status" value="1"/>
</dbReference>
<gene>
    <name evidence="14" type="ORF">METZ01_LOCUS58732</name>
</gene>
<comment type="similarity">
    <text evidence="2">Belongs to the class-II aminoacyl-tRNA synthetase family.</text>
</comment>
<keyword evidence="8" id="KW-0067">ATP-binding</keyword>
<dbReference type="PANTHER" id="PTHR43707">
    <property type="entry name" value="HISTIDYL-TRNA SYNTHETASE"/>
    <property type="match status" value="1"/>
</dbReference>
<dbReference type="AlphaFoldDB" id="A0A381SRB3"/>
<evidence type="ECO:0000256" key="9">
    <source>
        <dbReference type="ARBA" id="ARBA00022917"/>
    </source>
</evidence>
<proteinExistence type="inferred from homology"/>